<evidence type="ECO:0000313" key="3">
    <source>
        <dbReference type="EMBL" id="GBD07780.1"/>
    </source>
</evidence>
<feature type="signal peptide" evidence="2">
    <location>
        <begin position="1"/>
        <end position="25"/>
    </location>
</feature>
<feature type="compositionally biased region" description="Low complexity" evidence="1">
    <location>
        <begin position="44"/>
        <end position="72"/>
    </location>
</feature>
<feature type="compositionally biased region" description="Pro residues" evidence="1">
    <location>
        <begin position="73"/>
        <end position="84"/>
    </location>
</feature>
<proteinExistence type="predicted"/>
<dbReference type="AlphaFoldDB" id="A0A2H5Y2V5"/>
<feature type="region of interest" description="Disordered" evidence="1">
    <location>
        <begin position="29"/>
        <end position="84"/>
    </location>
</feature>
<sequence length="457" mass="50874">MRRWWIRWGLVLGLVACMRRAPSTALISTATPGRTATPTVAVHSPETPIPRISSPTPTVAPATATATRQPTSTPRPPTPTPVPPWTPVPVQRPQPLPEGFQFEGNWITVFRPNLERMTWSEGAFWLTDGQHWIGPWPPDLTTSFWTLWNGRLHFCYWRDGEWFAETATTDVPPICVAAPDTLTSPGNLRRSEGHALYDLKPCGRSGELCAALSLSDGTLSPPLQLPIPESVVQNEVKRFNRVEADGCLSPDRQHALINVYRIGGPESEGVALFQKVVPDFTPEPLVFPSGLYWVDFHSGNVLTAPINAPTWPDQQILAHAMVEQGHFPAAFLPFLQQSLLGPTWAGLSCSPNGRFALATLEIWVPPEKVYLPRDVALHRDFFAGDFQPPQYANLLWLWAIRIEDGTGYPLTLLEELFNLELSDATYGWVPFYALPQDLPQVPLPPRSPEHPPPWDTP</sequence>
<dbReference type="Proteomes" id="UP000236642">
    <property type="component" value="Unassembled WGS sequence"/>
</dbReference>
<comment type="caution">
    <text evidence="3">The sequence shown here is derived from an EMBL/GenBank/DDBJ whole genome shotgun (WGS) entry which is preliminary data.</text>
</comment>
<evidence type="ECO:0000256" key="2">
    <source>
        <dbReference type="SAM" id="SignalP"/>
    </source>
</evidence>
<protein>
    <submittedName>
        <fullName evidence="3">Uncharacterized protein</fullName>
    </submittedName>
</protein>
<gene>
    <name evidence="3" type="ORF">HRbin22_00006</name>
</gene>
<dbReference type="EMBL" id="BEHY01000001">
    <property type="protein sequence ID" value="GBD07780.1"/>
    <property type="molecule type" value="Genomic_DNA"/>
</dbReference>
<name>A0A2H5Y2V5_9CHLR</name>
<feature type="compositionally biased region" description="Polar residues" evidence="1">
    <location>
        <begin position="29"/>
        <end position="38"/>
    </location>
</feature>
<keyword evidence="2" id="KW-0732">Signal</keyword>
<evidence type="ECO:0000313" key="4">
    <source>
        <dbReference type="Proteomes" id="UP000236642"/>
    </source>
</evidence>
<organism evidence="3 4">
    <name type="scientific">Candidatus Thermoflexus japonica</name>
    <dbReference type="NCBI Taxonomy" id="2035417"/>
    <lineage>
        <taxon>Bacteria</taxon>
        <taxon>Bacillati</taxon>
        <taxon>Chloroflexota</taxon>
        <taxon>Thermoflexia</taxon>
        <taxon>Thermoflexales</taxon>
        <taxon>Thermoflexaceae</taxon>
        <taxon>Thermoflexus</taxon>
    </lineage>
</organism>
<feature type="chain" id="PRO_5014170442" evidence="2">
    <location>
        <begin position="26"/>
        <end position="457"/>
    </location>
</feature>
<reference evidence="4" key="1">
    <citation type="submission" date="2017-09" db="EMBL/GenBank/DDBJ databases">
        <title>Metaegenomics of thermophilic ammonia-oxidizing enrichment culture.</title>
        <authorList>
            <person name="Kato S."/>
            <person name="Suzuki K."/>
        </authorList>
    </citation>
    <scope>NUCLEOTIDE SEQUENCE [LARGE SCALE GENOMIC DNA]</scope>
</reference>
<accession>A0A2H5Y2V5</accession>
<evidence type="ECO:0000256" key="1">
    <source>
        <dbReference type="SAM" id="MobiDB-lite"/>
    </source>
</evidence>